<name>A0A5C5FZ62_9BASI</name>
<evidence type="ECO:0000256" key="3">
    <source>
        <dbReference type="ARBA" id="ARBA00022723"/>
    </source>
</evidence>
<dbReference type="Gene3D" id="3.60.15.10">
    <property type="entry name" value="Ribonuclease Z/Hydroxyacylglutathione hydrolase-like"/>
    <property type="match status" value="1"/>
</dbReference>
<dbReference type="InterPro" id="IPR036866">
    <property type="entry name" value="RibonucZ/Hydroxyglut_hydro"/>
</dbReference>
<evidence type="ECO:0000256" key="1">
    <source>
        <dbReference type="ARBA" id="ARBA00001947"/>
    </source>
</evidence>
<dbReference type="STRING" id="5288.A0A5C5FZ62"/>
<dbReference type="SUPFAM" id="SSF56281">
    <property type="entry name" value="Metallo-hydrolase/oxidoreductase"/>
    <property type="match status" value="1"/>
</dbReference>
<proteinExistence type="inferred from homology"/>
<evidence type="ECO:0000313" key="8">
    <source>
        <dbReference type="Proteomes" id="UP000311382"/>
    </source>
</evidence>
<reference evidence="7 8" key="1">
    <citation type="submission" date="2019-03" db="EMBL/GenBank/DDBJ databases">
        <title>Rhodosporidium diobovatum UCD-FST 08-225 genome sequencing, assembly, and annotation.</title>
        <authorList>
            <person name="Fakankun I.U."/>
            <person name="Fristensky B."/>
            <person name="Levin D.B."/>
        </authorList>
    </citation>
    <scope>NUCLEOTIDE SEQUENCE [LARGE SCALE GENOMIC DNA]</scope>
    <source>
        <strain evidence="7 8">UCD-FST 08-225</strain>
    </source>
</reference>
<organism evidence="7 8">
    <name type="scientific">Rhodotorula diobovata</name>
    <dbReference type="NCBI Taxonomy" id="5288"/>
    <lineage>
        <taxon>Eukaryota</taxon>
        <taxon>Fungi</taxon>
        <taxon>Dikarya</taxon>
        <taxon>Basidiomycota</taxon>
        <taxon>Pucciniomycotina</taxon>
        <taxon>Microbotryomycetes</taxon>
        <taxon>Sporidiobolales</taxon>
        <taxon>Sporidiobolaceae</taxon>
        <taxon>Rhodotorula</taxon>
    </lineage>
</organism>
<evidence type="ECO:0000313" key="7">
    <source>
        <dbReference type="EMBL" id="TNY22150.1"/>
    </source>
</evidence>
<protein>
    <submittedName>
        <fullName evidence="7">Beta-lactamase-like protein</fullName>
    </submittedName>
</protein>
<keyword evidence="3" id="KW-0479">Metal-binding</keyword>
<dbReference type="InterPro" id="IPR001279">
    <property type="entry name" value="Metallo-B-lactamas"/>
</dbReference>
<dbReference type="GO" id="GO:0016787">
    <property type="term" value="F:hydrolase activity"/>
    <property type="evidence" value="ECO:0007669"/>
    <property type="project" value="UniProtKB-KW"/>
</dbReference>
<keyword evidence="8" id="KW-1185">Reference proteome</keyword>
<evidence type="ECO:0000259" key="6">
    <source>
        <dbReference type="SMART" id="SM00849"/>
    </source>
</evidence>
<dbReference type="Proteomes" id="UP000311382">
    <property type="component" value="Unassembled WGS sequence"/>
</dbReference>
<dbReference type="SMART" id="SM00849">
    <property type="entry name" value="Lactamase_B"/>
    <property type="match status" value="1"/>
</dbReference>
<accession>A0A5C5FZ62</accession>
<sequence>MTNAHVSDAPVLPFTAWYGLPQGRATCSLTAFSPPSLDIPESRSLHPATDKVNRCPDLVFLVRHSSTGKTALFDLGLAPKWSETVSGEHASSYDETFAPRVEAGLDEVLANAGVKADEVDTVVLSHHHLGHTGNVSLFPRARIVVGPPAKDEIPSLDFLGPRVHELSWHHSPTRIATFEHSHDVWGDGSLLVVPLPGHTAGHVGALVRTQPPSEDSDGEYVLLAADAAHHPALLRDPRANEPRYSIGRWRHVDEPVSVLPRHSMHDDYVQAEQTLERVKALARREEVMIVVAHDFAAWGRWGGWHRGLEGVELGEWKKKGMKTQ</sequence>
<comment type="caution">
    <text evidence="7">The sequence shown here is derived from an EMBL/GenBank/DDBJ whole genome shotgun (WGS) entry which is preliminary data.</text>
</comment>
<evidence type="ECO:0000256" key="4">
    <source>
        <dbReference type="ARBA" id="ARBA00022801"/>
    </source>
</evidence>
<dbReference type="AlphaFoldDB" id="A0A5C5FZ62"/>
<keyword evidence="4" id="KW-0378">Hydrolase</keyword>
<dbReference type="PANTHER" id="PTHR42978">
    <property type="entry name" value="QUORUM-QUENCHING LACTONASE YTNP-RELATED-RELATED"/>
    <property type="match status" value="1"/>
</dbReference>
<dbReference type="CDD" id="cd07730">
    <property type="entry name" value="metallo-hydrolase-like_MBL-fold"/>
    <property type="match status" value="1"/>
</dbReference>
<dbReference type="OrthoDB" id="10250730at2759"/>
<comment type="cofactor">
    <cofactor evidence="1">
        <name>Zn(2+)</name>
        <dbReference type="ChEBI" id="CHEBI:29105"/>
    </cofactor>
</comment>
<comment type="similarity">
    <text evidence="2">Belongs to the metallo-beta-lactamase superfamily.</text>
</comment>
<dbReference type="Pfam" id="PF00753">
    <property type="entry name" value="Lactamase_B"/>
    <property type="match status" value="1"/>
</dbReference>
<feature type="domain" description="Metallo-beta-lactamase" evidence="6">
    <location>
        <begin position="56"/>
        <end position="262"/>
    </location>
</feature>
<evidence type="ECO:0000256" key="5">
    <source>
        <dbReference type="ARBA" id="ARBA00022833"/>
    </source>
</evidence>
<dbReference type="PANTHER" id="PTHR42978:SF2">
    <property type="entry name" value="102 KBASES UNSTABLE REGION: FROM 1 TO 119443"/>
    <property type="match status" value="1"/>
</dbReference>
<keyword evidence="5" id="KW-0862">Zinc</keyword>
<gene>
    <name evidence="7" type="ORF">DMC30DRAFT_169092</name>
</gene>
<evidence type="ECO:0000256" key="2">
    <source>
        <dbReference type="ARBA" id="ARBA00007749"/>
    </source>
</evidence>
<dbReference type="GO" id="GO:0046872">
    <property type="term" value="F:metal ion binding"/>
    <property type="evidence" value="ECO:0007669"/>
    <property type="project" value="UniProtKB-KW"/>
</dbReference>
<dbReference type="InterPro" id="IPR051013">
    <property type="entry name" value="MBL_superfamily_lactonases"/>
</dbReference>
<dbReference type="EMBL" id="SOZI01000030">
    <property type="protein sequence ID" value="TNY22150.1"/>
    <property type="molecule type" value="Genomic_DNA"/>
</dbReference>